<keyword evidence="2" id="KW-0472">Membrane</keyword>
<dbReference type="GO" id="GO:0005840">
    <property type="term" value="C:ribosome"/>
    <property type="evidence" value="ECO:0007669"/>
    <property type="project" value="UniProtKB-KW"/>
</dbReference>
<dbReference type="Proteomes" id="UP001237642">
    <property type="component" value="Unassembled WGS sequence"/>
</dbReference>
<gene>
    <name evidence="3" type="ORF">POM88_021376</name>
</gene>
<protein>
    <submittedName>
        <fullName evidence="3">Ribosomal protein L34Ae</fullName>
    </submittedName>
</protein>
<keyword evidence="3" id="KW-0689">Ribosomal protein</keyword>
<feature type="compositionally biased region" description="Basic and acidic residues" evidence="1">
    <location>
        <begin position="288"/>
        <end position="298"/>
    </location>
</feature>
<dbReference type="EMBL" id="JAUIZM010000005">
    <property type="protein sequence ID" value="KAK1383641.1"/>
    <property type="molecule type" value="Genomic_DNA"/>
</dbReference>
<feature type="region of interest" description="Disordered" evidence="1">
    <location>
        <begin position="288"/>
        <end position="315"/>
    </location>
</feature>
<dbReference type="AlphaFoldDB" id="A0AAD8MSF1"/>
<feature type="transmembrane region" description="Helical" evidence="2">
    <location>
        <begin position="6"/>
        <end position="28"/>
    </location>
</feature>
<accession>A0AAD8MSF1</accession>
<dbReference type="InterPro" id="IPR012870">
    <property type="entry name" value="DUF1666"/>
</dbReference>
<reference evidence="3" key="2">
    <citation type="submission" date="2023-05" db="EMBL/GenBank/DDBJ databases">
        <authorList>
            <person name="Schelkunov M.I."/>
        </authorList>
    </citation>
    <scope>NUCLEOTIDE SEQUENCE</scope>
    <source>
        <strain evidence="3">Hsosn_3</strain>
        <tissue evidence="3">Leaf</tissue>
    </source>
</reference>
<evidence type="ECO:0000313" key="3">
    <source>
        <dbReference type="EMBL" id="KAK1383641.1"/>
    </source>
</evidence>
<evidence type="ECO:0000256" key="2">
    <source>
        <dbReference type="SAM" id="Phobius"/>
    </source>
</evidence>
<keyword evidence="4" id="KW-1185">Reference proteome</keyword>
<keyword evidence="3" id="KW-0687">Ribonucleoprotein</keyword>
<reference evidence="3" key="1">
    <citation type="submission" date="2023-02" db="EMBL/GenBank/DDBJ databases">
        <title>Genome of toxic invasive species Heracleum sosnowskyi carries increased number of genes despite the absence of recent whole-genome duplications.</title>
        <authorList>
            <person name="Schelkunov M."/>
            <person name="Shtratnikova V."/>
            <person name="Makarenko M."/>
            <person name="Klepikova A."/>
            <person name="Omelchenko D."/>
            <person name="Novikova G."/>
            <person name="Obukhova E."/>
            <person name="Bogdanov V."/>
            <person name="Penin A."/>
            <person name="Logacheva M."/>
        </authorList>
    </citation>
    <scope>NUCLEOTIDE SEQUENCE</scope>
    <source>
        <strain evidence="3">Hsosn_3</strain>
        <tissue evidence="3">Leaf</tissue>
    </source>
</reference>
<comment type="caution">
    <text evidence="3">The sequence shown here is derived from an EMBL/GenBank/DDBJ whole genome shotgun (WGS) entry which is preliminary data.</text>
</comment>
<dbReference type="PANTHER" id="PTHR46741:SF2">
    <property type="entry name" value="RIBOSOMAL PROTEIN L34AE"/>
    <property type="match status" value="1"/>
</dbReference>
<evidence type="ECO:0000256" key="1">
    <source>
        <dbReference type="SAM" id="MobiDB-lite"/>
    </source>
</evidence>
<dbReference type="Pfam" id="PF07891">
    <property type="entry name" value="DUF1666"/>
    <property type="match status" value="1"/>
</dbReference>
<feature type="compositionally biased region" description="Acidic residues" evidence="1">
    <location>
        <begin position="299"/>
        <end position="315"/>
    </location>
</feature>
<name>A0AAD8MSF1_9APIA</name>
<evidence type="ECO:0000313" key="4">
    <source>
        <dbReference type="Proteomes" id="UP001237642"/>
    </source>
</evidence>
<dbReference type="PANTHER" id="PTHR46741">
    <property type="entry name" value="OS09G0413600 PROTEIN"/>
    <property type="match status" value="1"/>
</dbReference>
<organism evidence="3 4">
    <name type="scientific">Heracleum sosnowskyi</name>
    <dbReference type="NCBI Taxonomy" id="360622"/>
    <lineage>
        <taxon>Eukaryota</taxon>
        <taxon>Viridiplantae</taxon>
        <taxon>Streptophyta</taxon>
        <taxon>Embryophyta</taxon>
        <taxon>Tracheophyta</taxon>
        <taxon>Spermatophyta</taxon>
        <taxon>Magnoliopsida</taxon>
        <taxon>eudicotyledons</taxon>
        <taxon>Gunneridae</taxon>
        <taxon>Pentapetalae</taxon>
        <taxon>asterids</taxon>
        <taxon>campanulids</taxon>
        <taxon>Apiales</taxon>
        <taxon>Apiaceae</taxon>
        <taxon>Apioideae</taxon>
        <taxon>apioid superclade</taxon>
        <taxon>Tordylieae</taxon>
        <taxon>Tordyliinae</taxon>
        <taxon>Heracleum</taxon>
    </lineage>
</organism>
<proteinExistence type="predicted"/>
<sequence length="774" mass="90681">MVCFLAIGWFYLSAFLLPLFGIVCSYIFRLTRKFSSMNYSSSSLELSYETDINVSSNYVKEDSNIDLLEHDRLFEDRKSELCLRFKFPTYEEFSRSKHVSRNLISFENKPSSSSSKYEFTPAKSISTLVEEMEPKRFKVGRVNAGISSFSFGSGKVKEHEFLLDSVISSRYVEADSDYKEIQKDSIDNFNVECVIKDLNDGLRVEHVIKENEALEDTIDEGKSINEEDNFDAWDRKEESLSMDNGFPEAFSLKDVHSIRIRLDNDGFLSDGGFGGTFVLDNMVDLDEHREESDKKMTGSDEESQESENLGEEDSDLVEELRILEEESAQTSQKLKYNFLSEKHFGEQPAHKFGKSRGKEDYVKGSDKFTIPELKNDSVMDSDQDTNKLETLWEHQDLIEQLKMELRKVRATGLPTILEESESPKLMEDLKPWKFDDKFHNDHPMGELLKFYKSFRERMRKFDILNYQKMYAIGFLQLKDPHQSIPMEKTSAADITSMLWQNLYVDKSQKHETDPTMKFIKELQSDLELVYVGQMCLSWEILHWQYEMALDLWESDPRGICHYNEVAGEFQQFQVLIQRFLEDESIQGSRVQNYVKQRCVLRNLLQVPIIREDISKDNKKERMIKRDEYSITIEMLVEIVEESIRIYWRFIHADKNCSSALLKSRKGQIELQDPADSQTLKEVQKDFKKKDRMLKDQIRSGNCILKKLKKCREDDTDDQVLIFFCQVDMKLVWRVLNMQRLTADQLAWCRNKLNTISFVNRKIHVEPNSFCLFPC</sequence>
<keyword evidence="2" id="KW-0812">Transmembrane</keyword>
<keyword evidence="2" id="KW-1133">Transmembrane helix</keyword>